<dbReference type="Proteomes" id="UP000215335">
    <property type="component" value="Unassembled WGS sequence"/>
</dbReference>
<comment type="caution">
    <text evidence="4">The sequence shown here is derived from an EMBL/GenBank/DDBJ whole genome shotgun (WGS) entry which is preliminary data.</text>
</comment>
<gene>
    <name evidence="4" type="ORF">TSAR_015640</name>
</gene>
<dbReference type="Pfam" id="PF00732">
    <property type="entry name" value="GMC_oxred_N"/>
    <property type="match status" value="1"/>
</dbReference>
<feature type="domain" description="Glucose-methanol-choline oxidoreductase N-terminal" evidence="3">
    <location>
        <begin position="319"/>
        <end position="333"/>
    </location>
</feature>
<keyword evidence="2" id="KW-0285">Flavoprotein</keyword>
<dbReference type="InterPro" id="IPR036188">
    <property type="entry name" value="FAD/NAD-bd_sf"/>
</dbReference>
<evidence type="ECO:0000313" key="5">
    <source>
        <dbReference type="Proteomes" id="UP000215335"/>
    </source>
</evidence>
<dbReference type="SUPFAM" id="SSF54373">
    <property type="entry name" value="FAD-linked reductases, C-terminal domain"/>
    <property type="match status" value="1"/>
</dbReference>
<evidence type="ECO:0000313" key="4">
    <source>
        <dbReference type="EMBL" id="OXU17810.1"/>
    </source>
</evidence>
<dbReference type="EMBL" id="NNAY01004499">
    <property type="protein sequence ID" value="OXU17810.1"/>
    <property type="molecule type" value="Genomic_DNA"/>
</dbReference>
<dbReference type="InterPro" id="IPR007867">
    <property type="entry name" value="GMC_OxRtase_C"/>
</dbReference>
<keyword evidence="2" id="KW-0274">FAD</keyword>
<dbReference type="Gene3D" id="3.30.560.10">
    <property type="entry name" value="Glucose Oxidase, domain 3"/>
    <property type="match status" value="1"/>
</dbReference>
<sequence>MAWTPADISETCYRYPSVASCQSSMLAFIALVTQYFGQSHVHSNPYKENEEYILSQTYDFIVVGAGSAGCVVANRLTEIGDWKVLLLEAGDEEPTVAHVPAFANFLRKSNADWKYETQPEPMACRAYENNVCSIPRGKVMGGSSTINGLIYMRGNKEDYNDWASFGNPGWSYAEVLHYFKKSEDNLNPDVVAKNPGYHGTGGYLGVERYPYQDTNADVLINAFKELGLPERDPNSAEQIGVGHVQVCARNGVRQSTNEAFITPIRANRPNLFVKTNAFVTRVLVDPRTKSAVGVEYSDFERKDIVKRVYASKEVVLSAGAINTPKLLMLSGIGKAYELQKFGIEVVVDLPVGENLHDHVTVTPLIGMKKGPFHARVEKNYLSYGIYNIVALGVIHPSRSTVKTPEEITNDAIGWLNSYTTALSGIGSLLGVAAFVKTSREPCPDVPDVQYFIRTTVLEDYMKVANNFQPINYLPTAYYDAISFGPHLLNTKSRGFIRLNETDPIWGPPLIHSNFLTHPEDIAVIVEGSMIARQIFETDAFKYNGITQYRVPQEACRHLEFDSPEYYACVAVNYSRSGDHSVGTCKMGPVNDPGAVVDARLKVYGVRGLRVVDASIIPTIPRGNINAPVIMIGEKGSDLIKEDWINPPERY</sequence>
<dbReference type="PANTHER" id="PTHR11552">
    <property type="entry name" value="GLUCOSE-METHANOL-CHOLINE GMC OXIDOREDUCTASE"/>
    <property type="match status" value="1"/>
</dbReference>
<dbReference type="Gene3D" id="3.50.50.60">
    <property type="entry name" value="FAD/NAD(P)-binding domain"/>
    <property type="match status" value="1"/>
</dbReference>
<dbReference type="AlphaFoldDB" id="A0A232EHH3"/>
<dbReference type="STRING" id="543379.A0A232EHH3"/>
<evidence type="ECO:0000259" key="3">
    <source>
        <dbReference type="PROSITE" id="PS00624"/>
    </source>
</evidence>
<dbReference type="GO" id="GO:0050660">
    <property type="term" value="F:flavin adenine dinucleotide binding"/>
    <property type="evidence" value="ECO:0007669"/>
    <property type="project" value="InterPro"/>
</dbReference>
<feature type="binding site" evidence="2">
    <location>
        <position position="139"/>
    </location>
    <ligand>
        <name>FAD</name>
        <dbReference type="ChEBI" id="CHEBI:57692"/>
    </ligand>
</feature>
<comment type="similarity">
    <text evidence="1">Belongs to the GMC oxidoreductase family.</text>
</comment>
<dbReference type="OrthoDB" id="269227at2759"/>
<accession>A0A232EHH3</accession>
<keyword evidence="5" id="KW-1185">Reference proteome</keyword>
<dbReference type="GO" id="GO:0016614">
    <property type="term" value="F:oxidoreductase activity, acting on CH-OH group of donors"/>
    <property type="evidence" value="ECO:0007669"/>
    <property type="project" value="InterPro"/>
</dbReference>
<evidence type="ECO:0000256" key="1">
    <source>
        <dbReference type="ARBA" id="ARBA00010790"/>
    </source>
</evidence>
<dbReference type="Pfam" id="PF05199">
    <property type="entry name" value="GMC_oxred_C"/>
    <property type="match status" value="1"/>
</dbReference>
<reference evidence="4 5" key="1">
    <citation type="journal article" date="2017" name="Curr. Biol.">
        <title>The Evolution of Venom by Co-option of Single-Copy Genes.</title>
        <authorList>
            <person name="Martinson E.O."/>
            <person name="Mrinalini"/>
            <person name="Kelkar Y.D."/>
            <person name="Chang C.H."/>
            <person name="Werren J.H."/>
        </authorList>
    </citation>
    <scope>NUCLEOTIDE SEQUENCE [LARGE SCALE GENOMIC DNA]</scope>
    <source>
        <strain evidence="4 5">Alberta</strain>
        <tissue evidence="4">Whole body</tissue>
    </source>
</reference>
<proteinExistence type="inferred from homology"/>
<evidence type="ECO:0000256" key="2">
    <source>
        <dbReference type="PIRSR" id="PIRSR000137-2"/>
    </source>
</evidence>
<dbReference type="InterPro" id="IPR000172">
    <property type="entry name" value="GMC_OxRdtase_N"/>
</dbReference>
<comment type="cofactor">
    <cofactor evidence="2">
        <name>FAD</name>
        <dbReference type="ChEBI" id="CHEBI:57692"/>
    </cofactor>
</comment>
<protein>
    <recommendedName>
        <fullName evidence="3">Glucose-methanol-choline oxidoreductase N-terminal domain-containing protein</fullName>
    </recommendedName>
</protein>
<dbReference type="PIRSF" id="PIRSF000137">
    <property type="entry name" value="Alcohol_oxidase"/>
    <property type="match status" value="1"/>
</dbReference>
<dbReference type="PROSITE" id="PS00624">
    <property type="entry name" value="GMC_OXRED_2"/>
    <property type="match status" value="1"/>
</dbReference>
<dbReference type="InterPro" id="IPR012132">
    <property type="entry name" value="GMC_OxRdtase"/>
</dbReference>
<name>A0A232EHH3_9HYME</name>
<organism evidence="4 5">
    <name type="scientific">Trichomalopsis sarcophagae</name>
    <dbReference type="NCBI Taxonomy" id="543379"/>
    <lineage>
        <taxon>Eukaryota</taxon>
        <taxon>Metazoa</taxon>
        <taxon>Ecdysozoa</taxon>
        <taxon>Arthropoda</taxon>
        <taxon>Hexapoda</taxon>
        <taxon>Insecta</taxon>
        <taxon>Pterygota</taxon>
        <taxon>Neoptera</taxon>
        <taxon>Endopterygota</taxon>
        <taxon>Hymenoptera</taxon>
        <taxon>Apocrita</taxon>
        <taxon>Proctotrupomorpha</taxon>
        <taxon>Chalcidoidea</taxon>
        <taxon>Pteromalidae</taxon>
        <taxon>Pteromalinae</taxon>
        <taxon>Trichomalopsis</taxon>
    </lineage>
</organism>
<dbReference type="PANTHER" id="PTHR11552:SF154">
    <property type="entry name" value="FI04917P"/>
    <property type="match status" value="1"/>
</dbReference>
<feature type="binding site" evidence="2">
    <location>
        <position position="279"/>
    </location>
    <ligand>
        <name>FAD</name>
        <dbReference type="ChEBI" id="CHEBI:57692"/>
    </ligand>
</feature>
<dbReference type="SUPFAM" id="SSF51905">
    <property type="entry name" value="FAD/NAD(P)-binding domain"/>
    <property type="match status" value="1"/>
</dbReference>